<evidence type="ECO:0000256" key="1">
    <source>
        <dbReference type="ARBA" id="ARBA00005051"/>
    </source>
</evidence>
<evidence type="ECO:0000313" key="9">
    <source>
        <dbReference type="EMBL" id="ENO14566.1"/>
    </source>
</evidence>
<proteinExistence type="predicted"/>
<feature type="domain" description="7,8-dihydro-6-hydroxymethylpterin-pyrophosphokinase" evidence="8">
    <location>
        <begin position="8"/>
        <end position="133"/>
    </location>
</feature>
<dbReference type="NCBIfam" id="TIGR01498">
    <property type="entry name" value="folK"/>
    <property type="match status" value="1"/>
</dbReference>
<keyword evidence="5 9" id="KW-0418">Kinase</keyword>
<evidence type="ECO:0000256" key="2">
    <source>
        <dbReference type="ARBA" id="ARBA00013253"/>
    </source>
</evidence>
<dbReference type="eggNOG" id="COG0801">
    <property type="taxonomic scope" value="Bacteria"/>
</dbReference>
<dbReference type="EMBL" id="APLQ01000011">
    <property type="protein sequence ID" value="ENO14566.1"/>
    <property type="molecule type" value="Genomic_DNA"/>
</dbReference>
<keyword evidence="4" id="KW-0547">Nucleotide-binding</keyword>
<evidence type="ECO:0000259" key="8">
    <source>
        <dbReference type="Pfam" id="PF01288"/>
    </source>
</evidence>
<dbReference type="STRING" id="626887.J057_04426"/>
<dbReference type="EC" id="2.7.6.3" evidence="2"/>
<dbReference type="GO" id="GO:0003848">
    <property type="term" value="F:2-amino-4-hydroxy-6-hydroxymethyldihydropteridine diphosphokinase activity"/>
    <property type="evidence" value="ECO:0007669"/>
    <property type="project" value="UniProtKB-EC"/>
</dbReference>
<dbReference type="Proteomes" id="UP000013165">
    <property type="component" value="Unassembled WGS sequence"/>
</dbReference>
<dbReference type="GO" id="GO:0046654">
    <property type="term" value="P:tetrahydrofolate biosynthetic process"/>
    <property type="evidence" value="ECO:0007669"/>
    <property type="project" value="UniProtKB-UniPathway"/>
</dbReference>
<organism evidence="9 10">
    <name type="scientific">Marinobacter nanhaiticus D15-8W</name>
    <dbReference type="NCBI Taxonomy" id="626887"/>
    <lineage>
        <taxon>Bacteria</taxon>
        <taxon>Pseudomonadati</taxon>
        <taxon>Pseudomonadota</taxon>
        <taxon>Gammaproteobacteria</taxon>
        <taxon>Pseudomonadales</taxon>
        <taxon>Marinobacteraceae</taxon>
        <taxon>Marinobacter</taxon>
    </lineage>
</organism>
<dbReference type="InterPro" id="IPR035907">
    <property type="entry name" value="Hppk_sf"/>
</dbReference>
<dbReference type="PANTHER" id="PTHR43071:SF2">
    <property type="entry name" value="2-AMINO-4-HYDROXY-6-HYDROXYMETHYLDIHYDROPTERIDINE PYROPHOSPHOKINASE"/>
    <property type="match status" value="1"/>
</dbReference>
<dbReference type="RefSeq" id="WP_004578863.1">
    <property type="nucleotide sequence ID" value="NZ_AP028878.1"/>
</dbReference>
<evidence type="ECO:0000256" key="3">
    <source>
        <dbReference type="ARBA" id="ARBA00022679"/>
    </source>
</evidence>
<sequence>MSHAATVYISIGSNIERERHILAALNALAEHYGHLDVSSVYESEAVGFDGENFYNLVVGIRTEESIATLSRFLKALEGENGRRRDVPKFSARTLDLDILTYDDRVGVIDGVELPRSEILTNAFVLQPLAEIAPEELHPEEGETYRSLWRAYERGQKLWAVPFKWQGRPISPRPA</sequence>
<protein>
    <recommendedName>
        <fullName evidence="2">2-amino-4-hydroxy-6-hydroxymethyldihydropteridine diphosphokinase</fullName>
        <ecNumber evidence="2">2.7.6.3</ecNumber>
    </recommendedName>
</protein>
<gene>
    <name evidence="9" type="primary">folK</name>
    <name evidence="9" type="ORF">J057_04426</name>
</gene>
<evidence type="ECO:0000256" key="6">
    <source>
        <dbReference type="ARBA" id="ARBA00022840"/>
    </source>
</evidence>
<comment type="caution">
    <text evidence="9">The sequence shown here is derived from an EMBL/GenBank/DDBJ whole genome shotgun (WGS) entry which is preliminary data.</text>
</comment>
<dbReference type="PANTHER" id="PTHR43071">
    <property type="entry name" value="2-AMINO-4-HYDROXY-6-HYDROXYMETHYLDIHYDROPTERIDINE PYROPHOSPHOKINASE"/>
    <property type="match status" value="1"/>
</dbReference>
<dbReference type="GO" id="GO:0005524">
    <property type="term" value="F:ATP binding"/>
    <property type="evidence" value="ECO:0007669"/>
    <property type="project" value="UniProtKB-KW"/>
</dbReference>
<keyword evidence="6" id="KW-0067">ATP-binding</keyword>
<evidence type="ECO:0000256" key="4">
    <source>
        <dbReference type="ARBA" id="ARBA00022741"/>
    </source>
</evidence>
<dbReference type="HOGENOM" id="CLU_097916_2_2_6"/>
<accession>N6WSQ6</accession>
<dbReference type="CDD" id="cd00483">
    <property type="entry name" value="HPPK"/>
    <property type="match status" value="1"/>
</dbReference>
<name>N6WSQ6_9GAMM</name>
<dbReference type="UniPathway" id="UPA00077">
    <property type="reaction ID" value="UER00155"/>
</dbReference>
<dbReference type="PATRIC" id="fig|626887.3.peg.873"/>
<dbReference type="AlphaFoldDB" id="N6WSQ6"/>
<dbReference type="SUPFAM" id="SSF55083">
    <property type="entry name" value="6-hydroxymethyl-7,8-dihydropterin pyrophosphokinase, HPPK"/>
    <property type="match status" value="1"/>
</dbReference>
<evidence type="ECO:0000256" key="5">
    <source>
        <dbReference type="ARBA" id="ARBA00022777"/>
    </source>
</evidence>
<keyword evidence="10" id="KW-1185">Reference proteome</keyword>
<dbReference type="GO" id="GO:0046656">
    <property type="term" value="P:folic acid biosynthetic process"/>
    <property type="evidence" value="ECO:0007669"/>
    <property type="project" value="UniProtKB-KW"/>
</dbReference>
<keyword evidence="7" id="KW-0289">Folate biosynthesis</keyword>
<dbReference type="InterPro" id="IPR000550">
    <property type="entry name" value="Hppk"/>
</dbReference>
<dbReference type="Gene3D" id="3.30.70.560">
    <property type="entry name" value="7,8-Dihydro-6-hydroxymethylpterin-pyrophosphokinase HPPK"/>
    <property type="match status" value="1"/>
</dbReference>
<dbReference type="Pfam" id="PF01288">
    <property type="entry name" value="HPPK"/>
    <property type="match status" value="1"/>
</dbReference>
<dbReference type="GO" id="GO:0016301">
    <property type="term" value="F:kinase activity"/>
    <property type="evidence" value="ECO:0007669"/>
    <property type="project" value="UniProtKB-KW"/>
</dbReference>
<evidence type="ECO:0000313" key="10">
    <source>
        <dbReference type="Proteomes" id="UP000013165"/>
    </source>
</evidence>
<evidence type="ECO:0000256" key="7">
    <source>
        <dbReference type="ARBA" id="ARBA00022909"/>
    </source>
</evidence>
<keyword evidence="3 9" id="KW-0808">Transferase</keyword>
<dbReference type="OrthoDB" id="9790168at2"/>
<comment type="pathway">
    <text evidence="1">Cofactor biosynthesis; tetrahydrofolate biosynthesis; 2-amino-4-hydroxy-6-hydroxymethyl-7,8-dihydropteridine diphosphate from 7,8-dihydroneopterin triphosphate: step 4/4.</text>
</comment>
<reference evidence="9 10" key="1">
    <citation type="journal article" date="2013" name="Genome Announc.">
        <title>Genome Sequence of the Polycyclic Aromatic Hydrocarbon-Degrading Bacterium Strain Marinobacter nanhaiticus D15-8WT.</title>
        <authorList>
            <person name="Cui Z."/>
            <person name="Gao W."/>
            <person name="Li Q."/>
            <person name="Xu G."/>
            <person name="Zheng L."/>
        </authorList>
    </citation>
    <scope>NUCLEOTIDE SEQUENCE [LARGE SCALE GENOMIC DNA]</scope>
    <source>
        <strain evidence="9 10">D15-8W</strain>
    </source>
</reference>